<feature type="transmembrane region" description="Helical" evidence="7">
    <location>
        <begin position="114"/>
        <end position="132"/>
    </location>
</feature>
<dbReference type="Proteomes" id="UP001082899">
    <property type="component" value="Unassembled WGS sequence"/>
</dbReference>
<comment type="caution">
    <text evidence="9">The sequence shown here is derived from an EMBL/GenBank/DDBJ whole genome shotgun (WGS) entry which is preliminary data.</text>
</comment>
<dbReference type="PANTHER" id="PTHR30509">
    <property type="entry name" value="P-HYDROXYBENZOIC ACID EFFLUX PUMP SUBUNIT-RELATED"/>
    <property type="match status" value="1"/>
</dbReference>
<keyword evidence="3 7" id="KW-0812">Transmembrane</keyword>
<name>A0ABT3ZIK1_9BURK</name>
<evidence type="ECO:0000256" key="1">
    <source>
        <dbReference type="ARBA" id="ARBA00004651"/>
    </source>
</evidence>
<proteinExistence type="inferred from homology"/>
<evidence type="ECO:0000256" key="6">
    <source>
        <dbReference type="ARBA" id="ARBA00043993"/>
    </source>
</evidence>
<feature type="transmembrane region" description="Helical" evidence="7">
    <location>
        <begin position="138"/>
        <end position="162"/>
    </location>
</feature>
<feature type="transmembrane region" description="Helical" evidence="7">
    <location>
        <begin position="227"/>
        <end position="246"/>
    </location>
</feature>
<evidence type="ECO:0000313" key="10">
    <source>
        <dbReference type="Proteomes" id="UP001082899"/>
    </source>
</evidence>
<feature type="transmembrane region" description="Helical" evidence="7">
    <location>
        <begin position="38"/>
        <end position="55"/>
    </location>
</feature>
<dbReference type="RefSeq" id="WP_267844935.1">
    <property type="nucleotide sequence ID" value="NZ_JAPMXC010000001.1"/>
</dbReference>
<feature type="domain" description="Integral membrane bound transporter" evidence="8">
    <location>
        <begin position="192"/>
        <end position="317"/>
    </location>
</feature>
<sequence>MKTLFESDWTQLLWRTGAVGWPAIAICLFLGVHDGHRLQAVVAAGGAFTVGLGAMQRFTRFSLAPMLLACVGMMASAWAGSMLGGSVAALLLASAAWAAVTGIASLLGPGATWISLQWSIALFVAGGFPGAAQAVDRALLVGAGGLIQIAILGSLILVFPALRPPDTSKKSIATTRPVALATALRSSLSSVLASVAALVLLLRNGYWAPMTALAVLKPSLHDEFHSVLQRCLGTIVGATIASGCVYLSRDNPVTLMTMTCVLAACAYSLQRVNYFLFSLCLTAFIVFLLSVARPQELDLLIHRVTATLLGCAASLLVDTVLKQFGLDANRQSQAPQAQTAP</sequence>
<keyword evidence="5 7" id="KW-0472">Membrane</keyword>
<feature type="transmembrane region" description="Helical" evidence="7">
    <location>
        <begin position="12"/>
        <end position="32"/>
    </location>
</feature>
<evidence type="ECO:0000256" key="5">
    <source>
        <dbReference type="ARBA" id="ARBA00023136"/>
    </source>
</evidence>
<keyword evidence="10" id="KW-1185">Reference proteome</keyword>
<keyword evidence="4 7" id="KW-1133">Transmembrane helix</keyword>
<comment type="subcellular location">
    <subcellularLocation>
        <location evidence="1">Cell membrane</location>
        <topology evidence="1">Multi-pass membrane protein</topology>
    </subcellularLocation>
</comment>
<feature type="transmembrane region" description="Helical" evidence="7">
    <location>
        <begin position="183"/>
        <end position="207"/>
    </location>
</feature>
<evidence type="ECO:0000259" key="8">
    <source>
        <dbReference type="Pfam" id="PF13515"/>
    </source>
</evidence>
<evidence type="ECO:0000256" key="3">
    <source>
        <dbReference type="ARBA" id="ARBA00022692"/>
    </source>
</evidence>
<organism evidence="9 10">
    <name type="scientific">Robbsia betulipollinis</name>
    <dbReference type="NCBI Taxonomy" id="2981849"/>
    <lineage>
        <taxon>Bacteria</taxon>
        <taxon>Pseudomonadati</taxon>
        <taxon>Pseudomonadota</taxon>
        <taxon>Betaproteobacteria</taxon>
        <taxon>Burkholderiales</taxon>
        <taxon>Burkholderiaceae</taxon>
        <taxon>Robbsia</taxon>
    </lineage>
</organism>
<comment type="similarity">
    <text evidence="6">Belongs to the YccS/YhfK family.</text>
</comment>
<dbReference type="EMBL" id="JAPMXC010000001">
    <property type="protein sequence ID" value="MCY0385818.1"/>
    <property type="molecule type" value="Genomic_DNA"/>
</dbReference>
<feature type="transmembrane region" description="Helical" evidence="7">
    <location>
        <begin position="299"/>
        <end position="317"/>
    </location>
</feature>
<feature type="transmembrane region" description="Helical" evidence="7">
    <location>
        <begin position="275"/>
        <end position="292"/>
    </location>
</feature>
<keyword evidence="2" id="KW-1003">Cell membrane</keyword>
<accession>A0ABT3ZIK1</accession>
<evidence type="ECO:0000256" key="2">
    <source>
        <dbReference type="ARBA" id="ARBA00022475"/>
    </source>
</evidence>
<protein>
    <submittedName>
        <fullName evidence="9">FUSC family protein</fullName>
    </submittedName>
</protein>
<evidence type="ECO:0000256" key="4">
    <source>
        <dbReference type="ARBA" id="ARBA00022989"/>
    </source>
</evidence>
<dbReference type="PANTHER" id="PTHR30509:SF9">
    <property type="entry name" value="MULTIDRUG RESISTANCE PROTEIN MDTO"/>
    <property type="match status" value="1"/>
</dbReference>
<dbReference type="InterPro" id="IPR049453">
    <property type="entry name" value="Memb_transporter_dom"/>
</dbReference>
<evidence type="ECO:0000256" key="7">
    <source>
        <dbReference type="SAM" id="Phobius"/>
    </source>
</evidence>
<reference evidence="9" key="1">
    <citation type="submission" date="2022-11" db="EMBL/GenBank/DDBJ databases">
        <title>Robbsia betulipollinis sp. nov., isolated from pollen of birch (Betula pendula).</title>
        <authorList>
            <person name="Shi H."/>
            <person name="Ambika Manirajan B."/>
            <person name="Ratering S."/>
            <person name="Geissler-Plaum R."/>
            <person name="Schnell S."/>
        </authorList>
    </citation>
    <scope>NUCLEOTIDE SEQUENCE</scope>
    <source>
        <strain evidence="9">Bb-Pol-6</strain>
    </source>
</reference>
<evidence type="ECO:0000313" key="9">
    <source>
        <dbReference type="EMBL" id="MCY0385818.1"/>
    </source>
</evidence>
<gene>
    <name evidence="9" type="ORF">OVY01_00890</name>
</gene>
<dbReference type="Pfam" id="PF13515">
    <property type="entry name" value="FUSC_2"/>
    <property type="match status" value="1"/>
</dbReference>